<accession>A0ACA9PCS6</accession>
<dbReference type="Proteomes" id="UP000789366">
    <property type="component" value="Unassembled WGS sequence"/>
</dbReference>
<keyword evidence="2" id="KW-1185">Reference proteome</keyword>
<feature type="non-terminal residue" evidence="1">
    <location>
        <position position="1"/>
    </location>
</feature>
<comment type="caution">
    <text evidence="1">The sequence shown here is derived from an EMBL/GenBank/DDBJ whole genome shotgun (WGS) entry which is preliminary data.</text>
</comment>
<evidence type="ECO:0000313" key="1">
    <source>
        <dbReference type="EMBL" id="CAG8703293.1"/>
    </source>
</evidence>
<gene>
    <name evidence="1" type="ORF">SPELUC_LOCUS11388</name>
</gene>
<sequence>YSPNFITVYTEVNVQNQISGKTKTINFATSNRYQDPISISQGLKEETIIEMVHQFLQNEFSIRDIRAEAYALVLLALNANTSSSQLSQLRRELRNLDASSQIIKATKFPDITKNANKIQKN</sequence>
<protein>
    <submittedName>
        <fullName evidence="1">1952_t:CDS:1</fullName>
    </submittedName>
</protein>
<name>A0ACA9PCS6_9GLOM</name>
<reference evidence="1" key="1">
    <citation type="submission" date="2021-06" db="EMBL/GenBank/DDBJ databases">
        <authorList>
            <person name="Kallberg Y."/>
            <person name="Tangrot J."/>
            <person name="Rosling A."/>
        </authorList>
    </citation>
    <scope>NUCLEOTIDE SEQUENCE</scope>
    <source>
        <strain evidence="1">28 12/20/2015</strain>
    </source>
</reference>
<proteinExistence type="predicted"/>
<dbReference type="EMBL" id="CAJVPW010024036">
    <property type="protein sequence ID" value="CAG8703293.1"/>
    <property type="molecule type" value="Genomic_DNA"/>
</dbReference>
<evidence type="ECO:0000313" key="2">
    <source>
        <dbReference type="Proteomes" id="UP000789366"/>
    </source>
</evidence>
<organism evidence="1 2">
    <name type="scientific">Cetraspora pellucida</name>
    <dbReference type="NCBI Taxonomy" id="1433469"/>
    <lineage>
        <taxon>Eukaryota</taxon>
        <taxon>Fungi</taxon>
        <taxon>Fungi incertae sedis</taxon>
        <taxon>Mucoromycota</taxon>
        <taxon>Glomeromycotina</taxon>
        <taxon>Glomeromycetes</taxon>
        <taxon>Diversisporales</taxon>
        <taxon>Gigasporaceae</taxon>
        <taxon>Cetraspora</taxon>
    </lineage>
</organism>